<evidence type="ECO:0000313" key="2">
    <source>
        <dbReference type="EMBL" id="KAJ1081221.1"/>
    </source>
</evidence>
<evidence type="ECO:0000313" key="3">
    <source>
        <dbReference type="Proteomes" id="UP001066276"/>
    </source>
</evidence>
<gene>
    <name evidence="2" type="ORF">NDU88_001404</name>
</gene>
<dbReference type="AlphaFoldDB" id="A0AAV7KPH2"/>
<dbReference type="EMBL" id="JANPWB010000016">
    <property type="protein sequence ID" value="KAJ1081221.1"/>
    <property type="molecule type" value="Genomic_DNA"/>
</dbReference>
<protein>
    <submittedName>
        <fullName evidence="2">Uncharacterized protein</fullName>
    </submittedName>
</protein>
<accession>A0AAV7KPH2</accession>
<proteinExistence type="predicted"/>
<sequence>MKPRDFSPSGLSSRSSPCCRGWAAPEAARQYLRASPEERSSRSARAEGRLSARLDRTTQPGVHVETHRHSRQRDKLTTLAAAPRKQRRTSETEFLSHSLLDRLKDVSATLPA</sequence>
<feature type="compositionally biased region" description="Basic and acidic residues" evidence="1">
    <location>
        <begin position="35"/>
        <end position="56"/>
    </location>
</feature>
<evidence type="ECO:0000256" key="1">
    <source>
        <dbReference type="SAM" id="MobiDB-lite"/>
    </source>
</evidence>
<dbReference type="Proteomes" id="UP001066276">
    <property type="component" value="Chromosome 12"/>
</dbReference>
<keyword evidence="3" id="KW-1185">Reference proteome</keyword>
<name>A0AAV7KPH2_PLEWA</name>
<comment type="caution">
    <text evidence="2">The sequence shown here is derived from an EMBL/GenBank/DDBJ whole genome shotgun (WGS) entry which is preliminary data.</text>
</comment>
<feature type="region of interest" description="Disordered" evidence="1">
    <location>
        <begin position="33"/>
        <end position="93"/>
    </location>
</feature>
<organism evidence="2 3">
    <name type="scientific">Pleurodeles waltl</name>
    <name type="common">Iberian ribbed newt</name>
    <dbReference type="NCBI Taxonomy" id="8319"/>
    <lineage>
        <taxon>Eukaryota</taxon>
        <taxon>Metazoa</taxon>
        <taxon>Chordata</taxon>
        <taxon>Craniata</taxon>
        <taxon>Vertebrata</taxon>
        <taxon>Euteleostomi</taxon>
        <taxon>Amphibia</taxon>
        <taxon>Batrachia</taxon>
        <taxon>Caudata</taxon>
        <taxon>Salamandroidea</taxon>
        <taxon>Salamandridae</taxon>
        <taxon>Pleurodelinae</taxon>
        <taxon>Pleurodeles</taxon>
    </lineage>
</organism>
<reference evidence="2" key="1">
    <citation type="journal article" date="2022" name="bioRxiv">
        <title>Sequencing and chromosome-scale assembly of the giantPleurodeles waltlgenome.</title>
        <authorList>
            <person name="Brown T."/>
            <person name="Elewa A."/>
            <person name="Iarovenko S."/>
            <person name="Subramanian E."/>
            <person name="Araus A.J."/>
            <person name="Petzold A."/>
            <person name="Susuki M."/>
            <person name="Suzuki K.-i.T."/>
            <person name="Hayashi T."/>
            <person name="Toyoda A."/>
            <person name="Oliveira C."/>
            <person name="Osipova E."/>
            <person name="Leigh N.D."/>
            <person name="Simon A."/>
            <person name="Yun M.H."/>
        </authorList>
    </citation>
    <scope>NUCLEOTIDE SEQUENCE</scope>
    <source>
        <strain evidence="2">20211129_DDA</strain>
        <tissue evidence="2">Liver</tissue>
    </source>
</reference>